<dbReference type="PANTHER" id="PTHR21569">
    <property type="entry name" value="RIBOSOMAL PROTEIN S9"/>
    <property type="match status" value="1"/>
</dbReference>
<accession>T1H5G6</accession>
<protein>
    <recommendedName>
        <fullName evidence="7">Small ribosomal subunit protein uS9m</fullName>
    </recommendedName>
    <alternativeName>
        <fullName evidence="8">28S ribosomal protein S9, mitochondrial</fullName>
    </alternativeName>
</protein>
<name>T1H5G6_MEGSC</name>
<feature type="region of interest" description="Disordered" evidence="9">
    <location>
        <begin position="126"/>
        <end position="145"/>
    </location>
</feature>
<evidence type="ECO:0000256" key="5">
    <source>
        <dbReference type="ARBA" id="ARBA00023128"/>
    </source>
</evidence>
<dbReference type="GO" id="GO:0005763">
    <property type="term" value="C:mitochondrial small ribosomal subunit"/>
    <property type="evidence" value="ECO:0007669"/>
    <property type="project" value="TreeGrafter"/>
</dbReference>
<dbReference type="SUPFAM" id="SSF54211">
    <property type="entry name" value="Ribosomal protein S5 domain 2-like"/>
    <property type="match status" value="1"/>
</dbReference>
<evidence type="ECO:0000256" key="4">
    <source>
        <dbReference type="ARBA" id="ARBA00022980"/>
    </source>
</evidence>
<dbReference type="InterPro" id="IPR023035">
    <property type="entry name" value="Ribosomal_uS9_bac/plastid"/>
</dbReference>
<evidence type="ECO:0000256" key="2">
    <source>
        <dbReference type="ARBA" id="ARBA00005251"/>
    </source>
</evidence>
<evidence type="ECO:0000256" key="8">
    <source>
        <dbReference type="ARBA" id="ARBA00076042"/>
    </source>
</evidence>
<dbReference type="OMA" id="KFQFSKR"/>
<evidence type="ECO:0000256" key="9">
    <source>
        <dbReference type="SAM" id="MobiDB-lite"/>
    </source>
</evidence>
<evidence type="ECO:0000256" key="3">
    <source>
        <dbReference type="ARBA" id="ARBA00022946"/>
    </source>
</evidence>
<dbReference type="FunFam" id="3.30.230.10:FF:000035">
    <property type="entry name" value="28S ribosomal protein S9, mitochondrial"/>
    <property type="match status" value="1"/>
</dbReference>
<evidence type="ECO:0000313" key="11">
    <source>
        <dbReference type="Proteomes" id="UP000015102"/>
    </source>
</evidence>
<dbReference type="GO" id="GO:0003735">
    <property type="term" value="F:structural constituent of ribosome"/>
    <property type="evidence" value="ECO:0007669"/>
    <property type="project" value="InterPro"/>
</dbReference>
<dbReference type="EMBL" id="CAQQ02142491">
    <property type="status" value="NOT_ANNOTATED_CDS"/>
    <property type="molecule type" value="Genomic_DNA"/>
</dbReference>
<sequence>KISEIPKPQIDENGKQFITTYECLRKTARADVTIRYPGTGKVTINKEHDITYFEHLQSREQILFPLLFVEQLGKFDIEANVEGGGFAGQAGAIRWGIAMGLRSFVDSDTIEKMRVAGLLTRDYRRRERKKPGQEGARRKYTWKKR</sequence>
<proteinExistence type="inferred from homology"/>
<dbReference type="STRING" id="36166.T1H5G6"/>
<evidence type="ECO:0000256" key="6">
    <source>
        <dbReference type="ARBA" id="ARBA00023274"/>
    </source>
</evidence>
<evidence type="ECO:0000256" key="7">
    <source>
        <dbReference type="ARBA" id="ARBA00039318"/>
    </source>
</evidence>
<dbReference type="AlphaFoldDB" id="T1H5G6"/>
<dbReference type="NCBIfam" id="NF001099">
    <property type="entry name" value="PRK00132.1"/>
    <property type="match status" value="1"/>
</dbReference>
<dbReference type="Pfam" id="PF00380">
    <property type="entry name" value="Ribosomal_S9"/>
    <property type="match status" value="1"/>
</dbReference>
<keyword evidence="3" id="KW-0809">Transit peptide</keyword>
<evidence type="ECO:0000313" key="10">
    <source>
        <dbReference type="EnsemblMetazoa" id="MESCA011543-PA"/>
    </source>
</evidence>
<dbReference type="InterPro" id="IPR000754">
    <property type="entry name" value="Ribosomal_uS9"/>
</dbReference>
<dbReference type="InterPro" id="IPR014721">
    <property type="entry name" value="Ribsml_uS5_D2-typ_fold_subgr"/>
</dbReference>
<dbReference type="GO" id="GO:0003723">
    <property type="term" value="F:RNA binding"/>
    <property type="evidence" value="ECO:0007669"/>
    <property type="project" value="TreeGrafter"/>
</dbReference>
<keyword evidence="4" id="KW-0689">Ribosomal protein</keyword>
<comment type="subcellular location">
    <subcellularLocation>
        <location evidence="1">Mitochondrion</location>
    </subcellularLocation>
</comment>
<evidence type="ECO:0000256" key="1">
    <source>
        <dbReference type="ARBA" id="ARBA00004173"/>
    </source>
</evidence>
<dbReference type="InterPro" id="IPR020568">
    <property type="entry name" value="Ribosomal_Su5_D2-typ_SF"/>
</dbReference>
<keyword evidence="6" id="KW-0687">Ribonucleoprotein</keyword>
<dbReference type="Proteomes" id="UP000015102">
    <property type="component" value="Unassembled WGS sequence"/>
</dbReference>
<dbReference type="PANTHER" id="PTHR21569:SF1">
    <property type="entry name" value="SMALL RIBOSOMAL SUBUNIT PROTEIN US9M"/>
    <property type="match status" value="1"/>
</dbReference>
<dbReference type="GO" id="GO:0005743">
    <property type="term" value="C:mitochondrial inner membrane"/>
    <property type="evidence" value="ECO:0007669"/>
    <property type="project" value="UniProtKB-ARBA"/>
</dbReference>
<dbReference type="HOGENOM" id="CLU_046483_2_1_1"/>
<reference evidence="11" key="1">
    <citation type="submission" date="2013-02" db="EMBL/GenBank/DDBJ databases">
        <authorList>
            <person name="Hughes D."/>
        </authorList>
    </citation>
    <scope>NUCLEOTIDE SEQUENCE</scope>
    <source>
        <strain>Durham</strain>
        <strain evidence="11">NC isolate 2 -- Noor lab</strain>
    </source>
</reference>
<keyword evidence="11" id="KW-1185">Reference proteome</keyword>
<dbReference type="GO" id="GO:0006412">
    <property type="term" value="P:translation"/>
    <property type="evidence" value="ECO:0007669"/>
    <property type="project" value="InterPro"/>
</dbReference>
<comment type="similarity">
    <text evidence="2">Belongs to the universal ribosomal protein uS9 family.</text>
</comment>
<organism evidence="10 11">
    <name type="scientific">Megaselia scalaris</name>
    <name type="common">Humpbacked fly</name>
    <name type="synonym">Phora scalaris</name>
    <dbReference type="NCBI Taxonomy" id="36166"/>
    <lineage>
        <taxon>Eukaryota</taxon>
        <taxon>Metazoa</taxon>
        <taxon>Ecdysozoa</taxon>
        <taxon>Arthropoda</taxon>
        <taxon>Hexapoda</taxon>
        <taxon>Insecta</taxon>
        <taxon>Pterygota</taxon>
        <taxon>Neoptera</taxon>
        <taxon>Endopterygota</taxon>
        <taxon>Diptera</taxon>
        <taxon>Brachycera</taxon>
        <taxon>Muscomorpha</taxon>
        <taxon>Platypezoidea</taxon>
        <taxon>Phoridae</taxon>
        <taxon>Megaseliini</taxon>
        <taxon>Megaselia</taxon>
    </lineage>
</organism>
<dbReference type="Gene3D" id="3.30.230.10">
    <property type="match status" value="1"/>
</dbReference>
<reference evidence="10" key="2">
    <citation type="submission" date="2015-06" db="UniProtKB">
        <authorList>
            <consortium name="EnsemblMetazoa"/>
        </authorList>
    </citation>
    <scope>IDENTIFICATION</scope>
</reference>
<dbReference type="EnsemblMetazoa" id="MESCA011543-RA">
    <property type="protein sequence ID" value="MESCA011543-PA"/>
    <property type="gene ID" value="MESCA011543"/>
</dbReference>
<keyword evidence="5" id="KW-0496">Mitochondrion</keyword>
<feature type="compositionally biased region" description="Basic and acidic residues" evidence="9">
    <location>
        <begin position="126"/>
        <end position="137"/>
    </location>
</feature>